<dbReference type="RefSeq" id="WP_022858404.1">
    <property type="nucleotide sequence ID" value="NZ_CP007457.1"/>
</dbReference>
<name>A0A0A7I9J8_9BIFI</name>
<dbReference type="EMBL" id="CP007457">
    <property type="protein sequence ID" value="AIZ16922.1"/>
    <property type="molecule type" value="Genomic_DNA"/>
</dbReference>
<feature type="region of interest" description="Disordered" evidence="1">
    <location>
        <begin position="64"/>
        <end position="83"/>
    </location>
</feature>
<protein>
    <submittedName>
        <fullName evidence="2">Uncharacterized protein</fullName>
    </submittedName>
</protein>
<accession>A0A0A7I9J8</accession>
<dbReference type="HOGENOM" id="CLU_160596_0_0_11"/>
<dbReference type="Proteomes" id="UP000030636">
    <property type="component" value="Chromosome"/>
</dbReference>
<organism evidence="2 3">
    <name type="scientific">Bifidobacterium pseudolongum PV8-2</name>
    <dbReference type="NCBI Taxonomy" id="1447715"/>
    <lineage>
        <taxon>Bacteria</taxon>
        <taxon>Bacillati</taxon>
        <taxon>Actinomycetota</taxon>
        <taxon>Actinomycetes</taxon>
        <taxon>Bifidobacteriales</taxon>
        <taxon>Bifidobacteriaceae</taxon>
        <taxon>Bifidobacterium</taxon>
    </lineage>
</organism>
<proteinExistence type="predicted"/>
<gene>
    <name evidence="2" type="ORF">AH67_08430</name>
</gene>
<dbReference type="AlphaFoldDB" id="A0A0A7I9J8"/>
<dbReference type="KEGG" id="bpsp:AH67_08430"/>
<reference evidence="2 3" key="1">
    <citation type="journal article" date="2015" name="Genome Announc.">
        <title>Bifidobacterium pseudolongum Strain PV8-2, Isolated from a Stool Sample of an Anemic Kenyan Infant.</title>
        <authorList>
            <person name="Vazquez-Gutierrez P."/>
            <person name="Lacroix C."/>
            <person name="Chassard C."/>
            <person name="Klumpp J."/>
            <person name="Stevens M.J."/>
            <person name="Jans C."/>
        </authorList>
    </citation>
    <scope>NUCLEOTIDE SEQUENCE [LARGE SCALE GENOMIC DNA]</scope>
    <source>
        <strain evidence="2 3">PV8-2</strain>
    </source>
</reference>
<evidence type="ECO:0000256" key="1">
    <source>
        <dbReference type="SAM" id="MobiDB-lite"/>
    </source>
</evidence>
<evidence type="ECO:0000313" key="2">
    <source>
        <dbReference type="EMBL" id="AIZ16922.1"/>
    </source>
</evidence>
<evidence type="ECO:0000313" key="3">
    <source>
        <dbReference type="Proteomes" id="UP000030636"/>
    </source>
</evidence>
<keyword evidence="3" id="KW-1185">Reference proteome</keyword>
<sequence>MHYFTPKRCEPSQKIMYKDKITALQAAEQSRLERGAELWVYRCEFCGTWHLTHRDPQLNYMRTQRALQRKPHSRKRGFKPRHR</sequence>
<feature type="compositionally biased region" description="Basic residues" evidence="1">
    <location>
        <begin position="67"/>
        <end position="83"/>
    </location>
</feature>
<dbReference type="OrthoDB" id="3232804at2"/>